<dbReference type="Proteomes" id="UP001055437">
    <property type="component" value="Chromosome"/>
</dbReference>
<evidence type="ECO:0000313" key="1">
    <source>
        <dbReference type="EMBL" id="AYE34002.1"/>
    </source>
</evidence>
<accession>A0A9N7PKG5</accession>
<name>A0A9N7PKG5_CLOSE</name>
<dbReference type="GeneID" id="303560173"/>
<dbReference type="EMBL" id="CP099799">
    <property type="protein sequence ID" value="USS00581.1"/>
    <property type="molecule type" value="Genomic_DNA"/>
</dbReference>
<keyword evidence="4" id="KW-1185">Reference proteome</keyword>
<reference evidence="1 3" key="1">
    <citation type="submission" date="2017-09" db="EMBL/GenBank/DDBJ databases">
        <authorList>
            <person name="Thomas P."/>
            <person name="Seyboldt C."/>
        </authorList>
    </citation>
    <scope>NUCLEOTIDE SEQUENCE [LARGE SCALE GENOMIC DNA]</scope>
    <source>
        <strain evidence="1 3">DSM 7534</strain>
    </source>
</reference>
<gene>
    <name evidence="1" type="ORF">CP523_05735</name>
    <name evidence="2" type="ORF">NH397_14015</name>
</gene>
<dbReference type="RefSeq" id="WP_066679065.1">
    <property type="nucleotide sequence ID" value="NZ_CABMIZ010000063.1"/>
</dbReference>
<evidence type="ECO:0000313" key="3">
    <source>
        <dbReference type="Proteomes" id="UP000280586"/>
    </source>
</evidence>
<evidence type="ECO:0000313" key="2">
    <source>
        <dbReference type="EMBL" id="USS00581.1"/>
    </source>
</evidence>
<proteinExistence type="predicted"/>
<evidence type="ECO:0000313" key="4">
    <source>
        <dbReference type="Proteomes" id="UP001055437"/>
    </source>
</evidence>
<reference evidence="2" key="2">
    <citation type="submission" date="2022-06" db="EMBL/GenBank/DDBJ databases">
        <authorList>
            <person name="Holder M.E."/>
            <person name="Ajami N.J."/>
            <person name="Petrosino J.F."/>
        </authorList>
    </citation>
    <scope>NUCLEOTIDE SEQUENCE</scope>
    <source>
        <strain evidence="2">RMA 8861</strain>
    </source>
</reference>
<dbReference type="AlphaFoldDB" id="A0A9N7PKG5"/>
<dbReference type="KEGG" id="csep:CP523_05735"/>
<sequence>MINKVKLIISDRSKLHDEDDYNIEICRERLIEILSKDEESTILILNELNEKEILLASEVFEEVAYNLQSNRYIECLKSISLKYPNLNLEESIEVAEEYMD</sequence>
<dbReference type="EMBL" id="CP023671">
    <property type="protein sequence ID" value="AYE34002.1"/>
    <property type="molecule type" value="Genomic_DNA"/>
</dbReference>
<protein>
    <submittedName>
        <fullName evidence="1">Uncharacterized protein</fullName>
    </submittedName>
</protein>
<dbReference type="Proteomes" id="UP000280586">
    <property type="component" value="Chromosome"/>
</dbReference>
<dbReference type="OrthoDB" id="1190548at2"/>
<organism evidence="1 3">
    <name type="scientific">Clostridium septicum</name>
    <dbReference type="NCBI Taxonomy" id="1504"/>
    <lineage>
        <taxon>Bacteria</taxon>
        <taxon>Bacillati</taxon>
        <taxon>Bacillota</taxon>
        <taxon>Clostridia</taxon>
        <taxon>Eubacteriales</taxon>
        <taxon>Clostridiaceae</taxon>
        <taxon>Clostridium</taxon>
    </lineage>
</organism>